<gene>
    <name evidence="1" type="ORF">ACI1P1_03095</name>
</gene>
<dbReference type="EMBL" id="JBJURJ010000002">
    <property type="protein sequence ID" value="MFM9327278.1"/>
    <property type="molecule type" value="Genomic_DNA"/>
</dbReference>
<protein>
    <submittedName>
        <fullName evidence="1">Uncharacterized protein</fullName>
    </submittedName>
</protein>
<organism evidence="1 2">
    <name type="scientific">Paenibacillus mesotrionivorans</name>
    <dbReference type="NCBI Taxonomy" id="3160968"/>
    <lineage>
        <taxon>Bacteria</taxon>
        <taxon>Bacillati</taxon>
        <taxon>Bacillota</taxon>
        <taxon>Bacilli</taxon>
        <taxon>Bacillales</taxon>
        <taxon>Paenibacillaceae</taxon>
        <taxon>Paenibacillus</taxon>
    </lineage>
</organism>
<reference evidence="1" key="1">
    <citation type="submission" date="2024-12" db="EMBL/GenBank/DDBJ databases">
        <authorList>
            <person name="Wu N."/>
        </authorList>
    </citation>
    <scope>NUCLEOTIDE SEQUENCE</scope>
    <source>
        <strain evidence="1">P15</strain>
    </source>
</reference>
<sequence length="78" mass="8281">MAIILRLAGIAAALTGIIAGIAKGRDILYTVTEAAGSPVNHYGFQFGEAVIWWIGGIALGLGLYAQGIILDRLEELRR</sequence>
<evidence type="ECO:0000313" key="1">
    <source>
        <dbReference type="EMBL" id="MFM9327278.1"/>
    </source>
</evidence>
<name>A0ACC7NRT3_9BACL</name>
<accession>A0ACC7NRT3</accession>
<dbReference type="Proteomes" id="UP001631969">
    <property type="component" value="Unassembled WGS sequence"/>
</dbReference>
<comment type="caution">
    <text evidence="1">The sequence shown here is derived from an EMBL/GenBank/DDBJ whole genome shotgun (WGS) entry which is preliminary data.</text>
</comment>
<proteinExistence type="predicted"/>
<keyword evidence="2" id="KW-1185">Reference proteome</keyword>
<evidence type="ECO:0000313" key="2">
    <source>
        <dbReference type="Proteomes" id="UP001631969"/>
    </source>
</evidence>